<dbReference type="SUPFAM" id="SSF143422">
    <property type="entry name" value="Transposase IS200-like"/>
    <property type="match status" value="1"/>
</dbReference>
<gene>
    <name evidence="2" type="ORF">UX45_C0014G0025</name>
</gene>
<evidence type="ECO:0000259" key="1">
    <source>
        <dbReference type="SMART" id="SM01321"/>
    </source>
</evidence>
<dbReference type="InterPro" id="IPR002686">
    <property type="entry name" value="Transposase_17"/>
</dbReference>
<dbReference type="InterPro" id="IPR036515">
    <property type="entry name" value="Transposase_17_sf"/>
</dbReference>
<dbReference type="GO" id="GO:0004803">
    <property type="term" value="F:transposase activity"/>
    <property type="evidence" value="ECO:0007669"/>
    <property type="project" value="InterPro"/>
</dbReference>
<dbReference type="Proteomes" id="UP000034705">
    <property type="component" value="Unassembled WGS sequence"/>
</dbReference>
<dbReference type="GO" id="GO:0006313">
    <property type="term" value="P:DNA transposition"/>
    <property type="evidence" value="ECO:0007669"/>
    <property type="project" value="InterPro"/>
</dbReference>
<dbReference type="EMBL" id="LCMG01000014">
    <property type="protein sequence ID" value="KKU32639.1"/>
    <property type="molecule type" value="Genomic_DNA"/>
</dbReference>
<accession>A0A0G1PIM3</accession>
<dbReference type="NCBIfam" id="NF047646">
    <property type="entry name" value="REP_Tyr_transpos"/>
    <property type="match status" value="1"/>
</dbReference>
<organism evidence="2 3">
    <name type="scientific">Candidatus Uhrbacteria bacterium GW2011_GWF2_46_218</name>
    <dbReference type="NCBI Taxonomy" id="1619001"/>
    <lineage>
        <taxon>Bacteria</taxon>
        <taxon>Candidatus Uhriibacteriota</taxon>
    </lineage>
</organism>
<evidence type="ECO:0000313" key="3">
    <source>
        <dbReference type="Proteomes" id="UP000034705"/>
    </source>
</evidence>
<dbReference type="SMART" id="SM01321">
    <property type="entry name" value="Y1_Tnp"/>
    <property type="match status" value="1"/>
</dbReference>
<reference evidence="2 3" key="1">
    <citation type="journal article" date="2015" name="Nature">
        <title>rRNA introns, odd ribosomes, and small enigmatic genomes across a large radiation of phyla.</title>
        <authorList>
            <person name="Brown C.T."/>
            <person name="Hug L.A."/>
            <person name="Thomas B.C."/>
            <person name="Sharon I."/>
            <person name="Castelle C.J."/>
            <person name="Singh A."/>
            <person name="Wilkins M.J."/>
            <person name="Williams K.H."/>
            <person name="Banfield J.F."/>
        </authorList>
    </citation>
    <scope>NUCLEOTIDE SEQUENCE [LARGE SCALE GENOMIC DNA]</scope>
</reference>
<protein>
    <recommendedName>
        <fullName evidence="1">Transposase IS200-like domain-containing protein</fullName>
    </recommendedName>
</protein>
<dbReference type="PANTHER" id="PTHR34322:SF2">
    <property type="entry name" value="TRANSPOSASE IS200-LIKE DOMAIN-CONTAINING PROTEIN"/>
    <property type="match status" value="1"/>
</dbReference>
<dbReference type="GO" id="GO:0003677">
    <property type="term" value="F:DNA binding"/>
    <property type="evidence" value="ECO:0007669"/>
    <property type="project" value="InterPro"/>
</dbReference>
<comment type="caution">
    <text evidence="2">The sequence shown here is derived from an EMBL/GenBank/DDBJ whole genome shotgun (WGS) entry which is preliminary data.</text>
</comment>
<dbReference type="PANTHER" id="PTHR34322">
    <property type="entry name" value="TRANSPOSASE, Y1_TNP DOMAIN-CONTAINING"/>
    <property type="match status" value="1"/>
</dbReference>
<dbReference type="Gene3D" id="3.30.70.1290">
    <property type="entry name" value="Transposase IS200-like"/>
    <property type="match status" value="1"/>
</dbReference>
<feature type="domain" description="Transposase IS200-like" evidence="1">
    <location>
        <begin position="9"/>
        <end position="123"/>
    </location>
</feature>
<dbReference type="AlphaFoldDB" id="A0A0G1PIM3"/>
<dbReference type="Pfam" id="PF01797">
    <property type="entry name" value="Y1_Tnp"/>
    <property type="match status" value="1"/>
</dbReference>
<proteinExistence type="predicted"/>
<evidence type="ECO:0000313" key="2">
    <source>
        <dbReference type="EMBL" id="KKU32639.1"/>
    </source>
</evidence>
<name>A0A0G1PIM3_9BACT</name>
<sequence>MTRPLRIIYPGAIYHITVRGNRKQDIFLDNTDRKIFLQTLTSVIKTYHWICHAYCLMNNHYHLIIETPETNLSSGMRDLNGIYTQRFNKRHNTTGHVFQGRFKAFVVEKESYLLEVSRYVVLNPVRSGLVMSPEKWPWSNFCFTSGLKKSPPWLTINWTLDYFSSQLSKAYKMYRTFVMEGLEREMPKMRKEDGIVLGSPQFVHEVWRIAKKSSEKKEVSRAEKIIGRPSLEELFRDIRGIEERNSAIRFARECCGYSGSTIAHFLHLSPTTVSLIARGKSKKIKKGKR</sequence>
<dbReference type="PATRIC" id="fig|1619001.3.peg.682"/>